<comment type="caution">
    <text evidence="3">The sequence shown here is derived from an EMBL/GenBank/DDBJ whole genome shotgun (WGS) entry which is preliminary data.</text>
</comment>
<name>A0A9X4KQS0_9BACL</name>
<keyword evidence="4" id="KW-1185">Reference proteome</keyword>
<organism evidence="3 4">
    <name type="scientific">Cohnella rhizosphaerae</name>
    <dbReference type="NCBI Taxonomy" id="1457232"/>
    <lineage>
        <taxon>Bacteria</taxon>
        <taxon>Bacillati</taxon>
        <taxon>Bacillota</taxon>
        <taxon>Bacilli</taxon>
        <taxon>Bacillales</taxon>
        <taxon>Paenibacillaceae</taxon>
        <taxon>Cohnella</taxon>
    </lineage>
</organism>
<evidence type="ECO:0000259" key="2">
    <source>
        <dbReference type="Pfam" id="PF08279"/>
    </source>
</evidence>
<dbReference type="InterPro" id="IPR036390">
    <property type="entry name" value="WH_DNA-bd_sf"/>
</dbReference>
<dbReference type="Pfam" id="PF08279">
    <property type="entry name" value="HTH_11"/>
    <property type="match status" value="1"/>
</dbReference>
<sequence length="234" mass="25013">MERLLGITMLLLSRRRVNAQTLAGKFEVSHRTIYRDLETINAAGIPIVSFTGERRGLRDYGAVPDRSADRNAGRLAIHSCGAQGRSGFARRRGDGRAADEDQGAGRAVGAEAARGSGRDAHLRYEPVARRRAQGPDDSGAAAAGVEKSHGRLVRLYEYGRRSGAAGGRADRSGLERVRLVPVRVLQAAGEITGRSGCPGWTGCACTWSGSRTGACGWRSWTRAGAIRSAGRRSR</sequence>
<dbReference type="Proteomes" id="UP001153404">
    <property type="component" value="Unassembled WGS sequence"/>
</dbReference>
<reference evidence="3" key="1">
    <citation type="submission" date="2022-10" db="EMBL/GenBank/DDBJ databases">
        <title>Comparative genomic analysis of Cohnella hashimotonis sp. nov., isolated from the International Space Station.</title>
        <authorList>
            <person name="Simpson A."/>
            <person name="Venkateswaran K."/>
        </authorList>
    </citation>
    <scope>NUCLEOTIDE SEQUENCE</scope>
    <source>
        <strain evidence="3">DSM 28161</strain>
    </source>
</reference>
<gene>
    <name evidence="3" type="ORF">OMP40_07145</name>
</gene>
<feature type="compositionally biased region" description="Low complexity" evidence="1">
    <location>
        <begin position="104"/>
        <end position="115"/>
    </location>
</feature>
<dbReference type="EMBL" id="JAPDIA010000003">
    <property type="protein sequence ID" value="MDG0809175.1"/>
    <property type="molecule type" value="Genomic_DNA"/>
</dbReference>
<evidence type="ECO:0000256" key="1">
    <source>
        <dbReference type="SAM" id="MobiDB-lite"/>
    </source>
</evidence>
<dbReference type="AlphaFoldDB" id="A0A9X4KQS0"/>
<accession>A0A9X4KQS0</accession>
<dbReference type="Gene3D" id="1.10.10.10">
    <property type="entry name" value="Winged helix-like DNA-binding domain superfamily/Winged helix DNA-binding domain"/>
    <property type="match status" value="1"/>
</dbReference>
<dbReference type="SUPFAM" id="SSF46785">
    <property type="entry name" value="Winged helix' DNA-binding domain"/>
    <property type="match status" value="1"/>
</dbReference>
<proteinExistence type="predicted"/>
<feature type="region of interest" description="Disordered" evidence="1">
    <location>
        <begin position="86"/>
        <end position="119"/>
    </location>
</feature>
<protein>
    <submittedName>
        <fullName evidence="3">HTH domain-containing protein</fullName>
    </submittedName>
</protein>
<dbReference type="InterPro" id="IPR013196">
    <property type="entry name" value="HTH_11"/>
</dbReference>
<evidence type="ECO:0000313" key="4">
    <source>
        <dbReference type="Proteomes" id="UP001153404"/>
    </source>
</evidence>
<dbReference type="InterPro" id="IPR036388">
    <property type="entry name" value="WH-like_DNA-bd_sf"/>
</dbReference>
<feature type="domain" description="Helix-turn-helix type 11" evidence="2">
    <location>
        <begin position="8"/>
        <end position="50"/>
    </location>
</feature>
<evidence type="ECO:0000313" key="3">
    <source>
        <dbReference type="EMBL" id="MDG0809175.1"/>
    </source>
</evidence>